<gene>
    <name evidence="2" type="ORF">TRP8649_01954</name>
</gene>
<protein>
    <submittedName>
        <fullName evidence="2">Uncharacterized protein</fullName>
    </submittedName>
</protein>
<feature type="chain" id="PRO_5012195689" evidence="1">
    <location>
        <begin position="27"/>
        <end position="147"/>
    </location>
</feature>
<reference evidence="3" key="1">
    <citation type="submission" date="2017-05" db="EMBL/GenBank/DDBJ databases">
        <authorList>
            <person name="Rodrigo-Torres L."/>
            <person name="Arahal R. D."/>
            <person name="Lucena T."/>
        </authorList>
    </citation>
    <scope>NUCLEOTIDE SEQUENCE [LARGE SCALE GENOMIC DNA]</scope>
    <source>
        <strain evidence="3">CECT 8649</strain>
    </source>
</reference>
<feature type="signal peptide" evidence="1">
    <location>
        <begin position="1"/>
        <end position="26"/>
    </location>
</feature>
<dbReference type="AlphaFoldDB" id="A0A238JCB1"/>
<evidence type="ECO:0000256" key="1">
    <source>
        <dbReference type="SAM" id="SignalP"/>
    </source>
</evidence>
<dbReference type="Proteomes" id="UP000225972">
    <property type="component" value="Unassembled WGS sequence"/>
</dbReference>
<name>A0A238JCB1_9RHOB</name>
<keyword evidence="3" id="KW-1185">Reference proteome</keyword>
<sequence length="147" mass="15871">MPKPIKSHLLAVCFAVVSLSASPAVSQDKLPTIPVTKDFSISSSQWTSGLGKTHLAWRVIEQNGQIMVCGAIASDKHSTMSRHNRAILRKGFVKVQGKKVLRGLGYFTVAKSGTNILDARATCKPIAAKVPSKSRFLLGFDPVRVRG</sequence>
<organism evidence="2 3">
    <name type="scientific">Pelagimonas phthalicica</name>
    <dbReference type="NCBI Taxonomy" id="1037362"/>
    <lineage>
        <taxon>Bacteria</taxon>
        <taxon>Pseudomonadati</taxon>
        <taxon>Pseudomonadota</taxon>
        <taxon>Alphaproteobacteria</taxon>
        <taxon>Rhodobacterales</taxon>
        <taxon>Roseobacteraceae</taxon>
        <taxon>Pelagimonas</taxon>
    </lineage>
</organism>
<evidence type="ECO:0000313" key="3">
    <source>
        <dbReference type="Proteomes" id="UP000225972"/>
    </source>
</evidence>
<keyword evidence="1" id="KW-0732">Signal</keyword>
<dbReference type="EMBL" id="FXXP01000001">
    <property type="protein sequence ID" value="SMX27844.1"/>
    <property type="molecule type" value="Genomic_DNA"/>
</dbReference>
<dbReference type="RefSeq" id="WP_099244299.1">
    <property type="nucleotide sequence ID" value="NZ_FXXP01000001.1"/>
</dbReference>
<evidence type="ECO:0000313" key="2">
    <source>
        <dbReference type="EMBL" id="SMX27844.1"/>
    </source>
</evidence>
<dbReference type="OrthoDB" id="7858649at2"/>
<accession>A0A238JCB1</accession>
<proteinExistence type="predicted"/>